<reference evidence="4 5" key="1">
    <citation type="submission" date="2021-08" db="EMBL/GenBank/DDBJ databases">
        <title>Comparative Genomics Analysis of the Genus Qipengyuania Reveals Extensive Genetic Diversity and Metabolic Versatility, Including the Description of Fifteen Novel Species.</title>
        <authorList>
            <person name="Liu Y."/>
        </authorList>
    </citation>
    <scope>NUCLEOTIDE SEQUENCE [LARGE SCALE GENOMIC DNA]</scope>
    <source>
        <strain evidence="4 5">1NDH13</strain>
    </source>
</reference>
<evidence type="ECO:0000256" key="3">
    <source>
        <dbReference type="ARBA" id="ARBA00023186"/>
    </source>
</evidence>
<dbReference type="Proteomes" id="UP000824281">
    <property type="component" value="Chromosome"/>
</dbReference>
<dbReference type="PANTHER" id="PTHR21013:SF10">
    <property type="entry name" value="ATP SYNTHASE MITOCHONDRIAL F1 COMPLEX ASSEMBLY FACTOR 2"/>
    <property type="match status" value="1"/>
</dbReference>
<evidence type="ECO:0000313" key="5">
    <source>
        <dbReference type="Proteomes" id="UP000824281"/>
    </source>
</evidence>
<keyword evidence="3" id="KW-0143">Chaperone</keyword>
<dbReference type="Pfam" id="PF07542">
    <property type="entry name" value="ATP12"/>
    <property type="match status" value="1"/>
</dbReference>
<evidence type="ECO:0000256" key="2">
    <source>
        <dbReference type="ARBA" id="ARBA00022946"/>
    </source>
</evidence>
<dbReference type="SUPFAM" id="SSF160909">
    <property type="entry name" value="ATP12-like"/>
    <property type="match status" value="1"/>
</dbReference>
<dbReference type="InterPro" id="IPR011419">
    <property type="entry name" value="ATP12_ATP_synth-F1-assembly"/>
</dbReference>
<dbReference type="InterPro" id="IPR042272">
    <property type="entry name" value="ATP12_ATP_synth-F1-assembly_N"/>
</dbReference>
<dbReference type="PANTHER" id="PTHR21013">
    <property type="entry name" value="ATP SYNTHASE MITOCHONDRIAL F1 COMPLEX ASSEMBLY FACTOR 2/ATP12 PROTEIN, MITOCHONDRIAL PRECURSOR"/>
    <property type="match status" value="1"/>
</dbReference>
<dbReference type="Gene3D" id="3.30.2180.10">
    <property type="entry name" value="ATP12-like"/>
    <property type="match status" value="1"/>
</dbReference>
<keyword evidence="5" id="KW-1185">Reference proteome</keyword>
<proteinExistence type="inferred from homology"/>
<gene>
    <name evidence="4" type="ORF">K3148_02100</name>
</gene>
<sequence length="232" mass="25800">MKRFYKDVSTAKTDLGWTVSLDGRPIKTQGGQPQVVPSEALAEKLAAEWSGQGETIDPAAFRFRDMSDYALDVVARGRDSLVEKLLGYAETDTLCFRADPEEALYRRQQEIWEPILEGVEAREGVKLHRISGILHRPQTEDTRARLAARLEGLDPFTLTALEQVTSLAASLCIGLEALQPDADGAALWNAANLEEDWQADLWGRDEEAEERRAKRKGDFLAAMEFHRAATAG</sequence>
<organism evidence="4 5">
    <name type="scientific">Qipengyuania aurantiaca</name>
    <dbReference type="NCBI Taxonomy" id="2867233"/>
    <lineage>
        <taxon>Bacteria</taxon>
        <taxon>Pseudomonadati</taxon>
        <taxon>Pseudomonadota</taxon>
        <taxon>Alphaproteobacteria</taxon>
        <taxon>Sphingomonadales</taxon>
        <taxon>Erythrobacteraceae</taxon>
        <taxon>Qipengyuania</taxon>
    </lineage>
</organism>
<accession>A0ABX8ZQ70</accession>
<dbReference type="EMBL" id="CP081295">
    <property type="protein sequence ID" value="QZD91135.1"/>
    <property type="molecule type" value="Genomic_DNA"/>
</dbReference>
<dbReference type="Gene3D" id="1.10.3580.10">
    <property type="entry name" value="ATP12 ATPase"/>
    <property type="match status" value="1"/>
</dbReference>
<comment type="similarity">
    <text evidence="1">Belongs to the ATP12 family.</text>
</comment>
<evidence type="ECO:0000256" key="1">
    <source>
        <dbReference type="ARBA" id="ARBA00008231"/>
    </source>
</evidence>
<dbReference type="InterPro" id="IPR023335">
    <property type="entry name" value="ATP12_ortho_dom_sf"/>
</dbReference>
<name>A0ABX8ZQ70_9SPHN</name>
<evidence type="ECO:0000313" key="4">
    <source>
        <dbReference type="EMBL" id="QZD91135.1"/>
    </source>
</evidence>
<protein>
    <submittedName>
        <fullName evidence="4">Molecular chaperone</fullName>
    </submittedName>
</protein>
<keyword evidence="2" id="KW-0809">Transit peptide</keyword>